<keyword evidence="6" id="KW-0812">Transmembrane</keyword>
<evidence type="ECO:0000259" key="7">
    <source>
        <dbReference type="PROSITE" id="PS50089"/>
    </source>
</evidence>
<evidence type="ECO:0000259" key="8">
    <source>
        <dbReference type="PROSITE" id="PS51787"/>
    </source>
</evidence>
<protein>
    <submittedName>
        <fullName evidence="9">LON peptidase N-terminal domain and RING finger protein 3</fullName>
    </submittedName>
</protein>
<feature type="compositionally biased region" description="Basic and acidic residues" evidence="5">
    <location>
        <begin position="178"/>
        <end position="196"/>
    </location>
</feature>
<dbReference type="CDD" id="cd16449">
    <property type="entry name" value="RING-HC"/>
    <property type="match status" value="1"/>
</dbReference>
<keyword evidence="10" id="KW-1185">Reference proteome</keyword>
<dbReference type="PANTHER" id="PTHR23327:SF42">
    <property type="entry name" value="LON PEPTIDASE N-TERMINAL DOMAIN AND RING FINGER PROTEIN C14F5.10C"/>
    <property type="match status" value="1"/>
</dbReference>
<dbReference type="Pfam" id="PF13923">
    <property type="entry name" value="zf-C3HC4_2"/>
    <property type="match status" value="1"/>
</dbReference>
<evidence type="ECO:0000256" key="6">
    <source>
        <dbReference type="SAM" id="Phobius"/>
    </source>
</evidence>
<organism evidence="9 10">
    <name type="scientific">Hypsizygus marmoreus</name>
    <name type="common">White beech mushroom</name>
    <name type="synonym">Agaricus marmoreus</name>
    <dbReference type="NCBI Taxonomy" id="39966"/>
    <lineage>
        <taxon>Eukaryota</taxon>
        <taxon>Fungi</taxon>
        <taxon>Dikarya</taxon>
        <taxon>Basidiomycota</taxon>
        <taxon>Agaricomycotina</taxon>
        <taxon>Agaricomycetes</taxon>
        <taxon>Agaricomycetidae</taxon>
        <taxon>Agaricales</taxon>
        <taxon>Tricholomatineae</taxon>
        <taxon>Lyophyllaceae</taxon>
        <taxon>Hypsizygus</taxon>
    </lineage>
</organism>
<dbReference type="InParanoid" id="A0A369JJQ8"/>
<dbReference type="AlphaFoldDB" id="A0A369JJQ8"/>
<keyword evidence="6" id="KW-1133">Transmembrane helix</keyword>
<evidence type="ECO:0000256" key="3">
    <source>
        <dbReference type="ARBA" id="ARBA00022833"/>
    </source>
</evidence>
<evidence type="ECO:0000313" key="10">
    <source>
        <dbReference type="Proteomes" id="UP000076154"/>
    </source>
</evidence>
<feature type="domain" description="RING-type" evidence="7">
    <location>
        <begin position="298"/>
        <end position="336"/>
    </location>
</feature>
<dbReference type="GO" id="GO:0061630">
    <property type="term" value="F:ubiquitin protein ligase activity"/>
    <property type="evidence" value="ECO:0007669"/>
    <property type="project" value="TreeGrafter"/>
</dbReference>
<dbReference type="PROSITE" id="PS00518">
    <property type="entry name" value="ZF_RING_1"/>
    <property type="match status" value="1"/>
</dbReference>
<comment type="caution">
    <text evidence="9">The sequence shown here is derived from an EMBL/GenBank/DDBJ whole genome shotgun (WGS) entry which is preliminary data.</text>
</comment>
<dbReference type="PANTHER" id="PTHR23327">
    <property type="entry name" value="RING FINGER PROTEIN 127"/>
    <property type="match status" value="1"/>
</dbReference>
<dbReference type="PROSITE" id="PS51787">
    <property type="entry name" value="LON_N"/>
    <property type="match status" value="1"/>
</dbReference>
<sequence>MASRQCTDDSDGGHDAQGRGIAGDSDDHEGSGVLPVGTADPGPASEGASRTPVSDPLPETGRGSNTAEATLPGNHALMPVSLLPALQCPVCDERLSAPTTLHCGHSVCTRHLHPATHSCPVPHCAPPGASHPNIPSSSNVAYYPASADNPAPEPVNTSAPRVDVTLSKILSLVDRAQAELDRQEEPLPTFRDHSDSESDDSGPSPDPPPIASTSSVARNRSRTVSTTSNERPRKRRRHLPPPPPQEDGDGDLLAHLRTQSARQRSTRHDQPLLPPNPPSTSNTVLGRFEKDLLSELTCEICFTLLYQPITTPCQHTFCAKCLHRSLDHSPTCPLCRQDLPGFLYFQEHPNNKVLLSLILEAFPETYRERGEAIEAEERDARLDTPIFICQLVFPGMPTLLHFFEPRYRLMLRRCLESPNPRFGMIMPPKPGGLSPQMEYGTMLEIRSVQMKPDGRSMVETWGAYRFRILESGVLDGYMVGRIERIDDYRDDLTDDFTPVVGAAASIPPSNPDISATPLPIHTPGTTAVSTSLSASTSASSRRSTPPSSPASSSSASEASLSPAPSSSVVSRPSPSLSQPRHPSNAALMAQCRTFLDQLERGTAPWIVQRMSSVYGSMPTDISSFSFWVASILPIDDHEKAKLLPIRSPRLRLLLVVHWIEQLNNNWYKLFYFMRLLKPALLLIGLFFFLPVLRGAFGVVAV</sequence>
<dbReference type="CDD" id="cd16514">
    <property type="entry name" value="RING-HC_LONFs_rpt2"/>
    <property type="match status" value="1"/>
</dbReference>
<dbReference type="InterPro" id="IPR046336">
    <property type="entry name" value="Lon_prtase_N_sf"/>
</dbReference>
<dbReference type="EMBL" id="LUEZ02000049">
    <property type="protein sequence ID" value="RDB22449.1"/>
    <property type="molecule type" value="Genomic_DNA"/>
</dbReference>
<dbReference type="Gene3D" id="2.30.130.40">
    <property type="entry name" value="LON domain-like"/>
    <property type="match status" value="1"/>
</dbReference>
<dbReference type="InterPro" id="IPR001841">
    <property type="entry name" value="Znf_RING"/>
</dbReference>
<gene>
    <name evidence="9" type="primary">Lonrf3</name>
    <name evidence="9" type="ORF">Hypma_010179</name>
</gene>
<proteinExistence type="predicted"/>
<feature type="region of interest" description="Disordered" evidence="5">
    <location>
        <begin position="140"/>
        <end position="159"/>
    </location>
</feature>
<evidence type="ECO:0000256" key="1">
    <source>
        <dbReference type="ARBA" id="ARBA00022723"/>
    </source>
</evidence>
<dbReference type="SMART" id="SM00184">
    <property type="entry name" value="RING"/>
    <property type="match status" value="2"/>
</dbReference>
<name>A0A369JJQ8_HYPMA</name>
<dbReference type="InterPro" id="IPR003111">
    <property type="entry name" value="Lon_prtase_N"/>
</dbReference>
<dbReference type="Proteomes" id="UP000076154">
    <property type="component" value="Unassembled WGS sequence"/>
</dbReference>
<dbReference type="PROSITE" id="PS50089">
    <property type="entry name" value="ZF_RING_2"/>
    <property type="match status" value="1"/>
</dbReference>
<evidence type="ECO:0000256" key="4">
    <source>
        <dbReference type="PROSITE-ProRule" id="PRU00175"/>
    </source>
</evidence>
<evidence type="ECO:0000256" key="5">
    <source>
        <dbReference type="SAM" id="MobiDB-lite"/>
    </source>
</evidence>
<feature type="region of interest" description="Disordered" evidence="5">
    <location>
        <begin position="1"/>
        <end position="72"/>
    </location>
</feature>
<feature type="transmembrane region" description="Helical" evidence="6">
    <location>
        <begin position="679"/>
        <end position="700"/>
    </location>
</feature>
<evidence type="ECO:0000256" key="2">
    <source>
        <dbReference type="ARBA" id="ARBA00022771"/>
    </source>
</evidence>
<keyword evidence="3" id="KW-0862">Zinc</keyword>
<keyword evidence="1" id="KW-0479">Metal-binding</keyword>
<dbReference type="OrthoDB" id="264917at2759"/>
<dbReference type="Gene3D" id="1.20.58.1480">
    <property type="match status" value="1"/>
</dbReference>
<dbReference type="Pfam" id="PF02190">
    <property type="entry name" value="LON_substr_bdg"/>
    <property type="match status" value="1"/>
</dbReference>
<keyword evidence="2 4" id="KW-0863">Zinc-finger</keyword>
<keyword evidence="6" id="KW-0472">Membrane</keyword>
<feature type="region of interest" description="Disordered" evidence="5">
    <location>
        <begin position="178"/>
        <end position="283"/>
    </location>
</feature>
<accession>A0A369JJQ8</accession>
<dbReference type="SUPFAM" id="SSF88697">
    <property type="entry name" value="PUA domain-like"/>
    <property type="match status" value="1"/>
</dbReference>
<dbReference type="InterPro" id="IPR017907">
    <property type="entry name" value="Znf_RING_CS"/>
</dbReference>
<dbReference type="InterPro" id="IPR015947">
    <property type="entry name" value="PUA-like_sf"/>
</dbReference>
<feature type="region of interest" description="Disordered" evidence="5">
    <location>
        <begin position="503"/>
        <end position="582"/>
    </location>
</feature>
<feature type="domain" description="Lon N-terminal" evidence="8">
    <location>
        <begin position="381"/>
        <end position="663"/>
    </location>
</feature>
<dbReference type="STRING" id="39966.A0A369JJQ8"/>
<feature type="compositionally biased region" description="Polar residues" evidence="5">
    <location>
        <begin position="216"/>
        <end position="229"/>
    </location>
</feature>
<evidence type="ECO:0000313" key="9">
    <source>
        <dbReference type="EMBL" id="RDB22449.1"/>
    </source>
</evidence>
<dbReference type="Gene3D" id="3.30.40.10">
    <property type="entry name" value="Zinc/RING finger domain, C3HC4 (zinc finger)"/>
    <property type="match status" value="2"/>
</dbReference>
<dbReference type="GO" id="GO:0008270">
    <property type="term" value="F:zinc ion binding"/>
    <property type="evidence" value="ECO:0007669"/>
    <property type="project" value="UniProtKB-KW"/>
</dbReference>
<dbReference type="SUPFAM" id="SSF57850">
    <property type="entry name" value="RING/U-box"/>
    <property type="match status" value="1"/>
</dbReference>
<reference evidence="9" key="1">
    <citation type="submission" date="2018-04" db="EMBL/GenBank/DDBJ databases">
        <title>Whole genome sequencing of Hypsizygus marmoreus.</title>
        <authorList>
            <person name="Choi I.-G."/>
            <person name="Min B."/>
            <person name="Kim J.-G."/>
            <person name="Kim S."/>
            <person name="Oh Y.-L."/>
            <person name="Kong W.-S."/>
            <person name="Park H."/>
            <person name="Jeong J."/>
            <person name="Song E.-S."/>
        </authorList>
    </citation>
    <scope>NUCLEOTIDE SEQUENCE [LARGE SCALE GENOMIC DNA]</scope>
    <source>
        <strain evidence="9">51987-8</strain>
    </source>
</reference>
<dbReference type="SMART" id="SM00464">
    <property type="entry name" value="LON"/>
    <property type="match status" value="1"/>
</dbReference>
<dbReference type="InterPro" id="IPR013083">
    <property type="entry name" value="Znf_RING/FYVE/PHD"/>
</dbReference>
<feature type="compositionally biased region" description="Low complexity" evidence="5">
    <location>
        <begin position="527"/>
        <end position="577"/>
    </location>
</feature>